<dbReference type="SUPFAM" id="SSF52540">
    <property type="entry name" value="P-loop containing nucleoside triphosphate hydrolases"/>
    <property type="match status" value="1"/>
</dbReference>
<proteinExistence type="predicted"/>
<evidence type="ECO:0000259" key="4">
    <source>
        <dbReference type="Pfam" id="PF23282"/>
    </source>
</evidence>
<name>A0ABU6W6J5_9FABA</name>
<evidence type="ECO:0000259" key="3">
    <source>
        <dbReference type="Pfam" id="PF00931"/>
    </source>
</evidence>
<accession>A0ABU6W6J5</accession>
<evidence type="ECO:0000256" key="2">
    <source>
        <dbReference type="ARBA" id="ARBA00022737"/>
    </source>
</evidence>
<dbReference type="Pfam" id="PF07725">
    <property type="entry name" value="LRR_3"/>
    <property type="match status" value="1"/>
</dbReference>
<feature type="domain" description="Disease resistance protein Roq1-like winged-helix" evidence="4">
    <location>
        <begin position="285"/>
        <end position="353"/>
    </location>
</feature>
<keyword evidence="6" id="KW-1185">Reference proteome</keyword>
<dbReference type="InterPro" id="IPR002182">
    <property type="entry name" value="NB-ARC"/>
</dbReference>
<gene>
    <name evidence="5" type="ORF">PIB30_014953</name>
</gene>
<dbReference type="Gene3D" id="3.40.50.300">
    <property type="entry name" value="P-loop containing nucleotide triphosphate hydrolases"/>
    <property type="match status" value="1"/>
</dbReference>
<dbReference type="InterPro" id="IPR058192">
    <property type="entry name" value="WHD_ROQ1-like"/>
</dbReference>
<protein>
    <recommendedName>
        <fullName evidence="7">TMV resistance protein N-like</fullName>
    </recommendedName>
</protein>
<dbReference type="Gene3D" id="1.10.8.430">
    <property type="entry name" value="Helical domain of apoptotic protease-activating factors"/>
    <property type="match status" value="1"/>
</dbReference>
<keyword evidence="2" id="KW-0677">Repeat</keyword>
<feature type="domain" description="NB-ARC" evidence="3">
    <location>
        <begin position="57"/>
        <end position="216"/>
    </location>
</feature>
<evidence type="ECO:0000313" key="5">
    <source>
        <dbReference type="EMBL" id="MED6180974.1"/>
    </source>
</evidence>
<evidence type="ECO:0000256" key="1">
    <source>
        <dbReference type="ARBA" id="ARBA00022614"/>
    </source>
</evidence>
<dbReference type="InterPro" id="IPR011713">
    <property type="entry name" value="Leu-rich_rpt_3"/>
</dbReference>
<evidence type="ECO:0000313" key="6">
    <source>
        <dbReference type="Proteomes" id="UP001341840"/>
    </source>
</evidence>
<dbReference type="Pfam" id="PF00931">
    <property type="entry name" value="NB-ARC"/>
    <property type="match status" value="1"/>
</dbReference>
<dbReference type="Proteomes" id="UP001341840">
    <property type="component" value="Unassembled WGS sequence"/>
</dbReference>
<reference evidence="5 6" key="1">
    <citation type="journal article" date="2023" name="Plants (Basel)">
        <title>Bridging the Gap: Combining Genomics and Transcriptomics Approaches to Understand Stylosanthes scabra, an Orphan Legume from the Brazilian Caatinga.</title>
        <authorList>
            <person name="Ferreira-Neto J.R.C."/>
            <person name="da Silva M.D."/>
            <person name="Binneck E."/>
            <person name="de Melo N.F."/>
            <person name="da Silva R.H."/>
            <person name="de Melo A.L.T.M."/>
            <person name="Pandolfi V."/>
            <person name="Bustamante F.O."/>
            <person name="Brasileiro-Vidal A.C."/>
            <person name="Benko-Iseppon A.M."/>
        </authorList>
    </citation>
    <scope>NUCLEOTIDE SEQUENCE [LARGE SCALE GENOMIC DNA]</scope>
    <source>
        <tissue evidence="5">Leaves</tissue>
    </source>
</reference>
<dbReference type="InterPro" id="IPR027417">
    <property type="entry name" value="P-loop_NTPase"/>
</dbReference>
<dbReference type="PANTHER" id="PTHR11017:SF243">
    <property type="entry name" value="ADP-RIBOSYL CYCLASE_CYCLIC ADP-RIBOSE HYDROLASE"/>
    <property type="match status" value="1"/>
</dbReference>
<dbReference type="InterPro" id="IPR044974">
    <property type="entry name" value="Disease_R_plants"/>
</dbReference>
<dbReference type="Gene3D" id="3.80.10.10">
    <property type="entry name" value="Ribonuclease Inhibitor"/>
    <property type="match status" value="2"/>
</dbReference>
<evidence type="ECO:0008006" key="7">
    <source>
        <dbReference type="Google" id="ProtNLM"/>
    </source>
</evidence>
<dbReference type="PRINTS" id="PR00364">
    <property type="entry name" value="DISEASERSIST"/>
</dbReference>
<comment type="caution">
    <text evidence="5">The sequence shown here is derived from an EMBL/GenBank/DDBJ whole genome shotgun (WGS) entry which is preliminary data.</text>
</comment>
<sequence>MLNFSILLSDRDESELVREIIKDVSEKLSHLFSNRFDGLVGIDENLKFLQPLLEMDSDDEVQFLGIWGMGGIGKTTIAKAIFERYASRYEGCCFLQNVREESQKSSLHCLYEKLISELLEGEHVLVKGSAQARLEYVKRRLSWKKVLIVLDDVDTSDKLDYLTREQICLGAGSKVIITTRDEQILIAASVNHIYKVRGLSFESSLELFCLKAFHKRYPENGYEELSKMAVDYADGIPLALKVLGSFLCSRSVVAWESALRKLKIHPDPSIFNVLKLSYDGLDDLEKSIFLDIAFFFKGENKYNVIRFLDSCDLFADIGINTLEGKALITISHNRIEMHDLVQQMGMEIVRQESHKDPQKLTRINRLEDFHNLLKNSEEKSLVEGIKINLSEAKNLHLNANTFRNMPRLRFLKLYYSTSGDERSSNVTVPTTLEKFCDELRYLEWSGYPLSYLPSPFCAEKLVELHMPNSQVTKLWDGVQDLVNLKKIDLSKCKQLVELPDLSSATNLERIDISDCEVLCQLHPSIISIPALKILILNGCKELKSFKGKIRSKSLEVLYFGGCSSLEEFSVSSGQLSSLDLSSTRIRILGNELCSLTCLEKLFLVNCRELTELPHNMKALSRLQTLKISYCSSL</sequence>
<dbReference type="InterPro" id="IPR042197">
    <property type="entry name" value="Apaf_helical"/>
</dbReference>
<dbReference type="SUPFAM" id="SSF52058">
    <property type="entry name" value="L domain-like"/>
    <property type="match status" value="1"/>
</dbReference>
<dbReference type="EMBL" id="JASCZI010181283">
    <property type="protein sequence ID" value="MED6180974.1"/>
    <property type="molecule type" value="Genomic_DNA"/>
</dbReference>
<organism evidence="5 6">
    <name type="scientific">Stylosanthes scabra</name>
    <dbReference type="NCBI Taxonomy" id="79078"/>
    <lineage>
        <taxon>Eukaryota</taxon>
        <taxon>Viridiplantae</taxon>
        <taxon>Streptophyta</taxon>
        <taxon>Embryophyta</taxon>
        <taxon>Tracheophyta</taxon>
        <taxon>Spermatophyta</taxon>
        <taxon>Magnoliopsida</taxon>
        <taxon>eudicotyledons</taxon>
        <taxon>Gunneridae</taxon>
        <taxon>Pentapetalae</taxon>
        <taxon>rosids</taxon>
        <taxon>fabids</taxon>
        <taxon>Fabales</taxon>
        <taxon>Fabaceae</taxon>
        <taxon>Papilionoideae</taxon>
        <taxon>50 kb inversion clade</taxon>
        <taxon>dalbergioids sensu lato</taxon>
        <taxon>Dalbergieae</taxon>
        <taxon>Pterocarpus clade</taxon>
        <taxon>Stylosanthes</taxon>
    </lineage>
</organism>
<dbReference type="PANTHER" id="PTHR11017">
    <property type="entry name" value="LEUCINE-RICH REPEAT-CONTAINING PROTEIN"/>
    <property type="match status" value="1"/>
</dbReference>
<dbReference type="Pfam" id="PF23282">
    <property type="entry name" value="WHD_ROQ1"/>
    <property type="match status" value="1"/>
</dbReference>
<dbReference type="InterPro" id="IPR032675">
    <property type="entry name" value="LRR_dom_sf"/>
</dbReference>
<keyword evidence="1" id="KW-0433">Leucine-rich repeat</keyword>